<dbReference type="Proteomes" id="UP000440224">
    <property type="component" value="Unassembled WGS sequence"/>
</dbReference>
<feature type="compositionally biased region" description="Low complexity" evidence="1">
    <location>
        <begin position="35"/>
        <end position="55"/>
    </location>
</feature>
<comment type="caution">
    <text evidence="3">The sequence shown here is derived from an EMBL/GenBank/DDBJ whole genome shotgun (WGS) entry which is preliminary data.</text>
</comment>
<feature type="chain" id="PRO_5026758660" evidence="2">
    <location>
        <begin position="21"/>
        <end position="346"/>
    </location>
</feature>
<evidence type="ECO:0000313" key="3">
    <source>
        <dbReference type="EMBL" id="MRG96225.1"/>
    </source>
</evidence>
<reference evidence="3 4" key="1">
    <citation type="submission" date="2019-10" db="EMBL/GenBank/DDBJ databases">
        <title>A soil myxobacterium in the family Polyangiaceae.</title>
        <authorList>
            <person name="Li Y."/>
            <person name="Wang J."/>
        </authorList>
    </citation>
    <scope>NUCLEOTIDE SEQUENCE [LARGE SCALE GENOMIC DNA]</scope>
    <source>
        <strain evidence="3 4">DSM 14734</strain>
    </source>
</reference>
<name>A0A6N7Q0X7_9BACT</name>
<feature type="region of interest" description="Disordered" evidence="1">
    <location>
        <begin position="23"/>
        <end position="79"/>
    </location>
</feature>
<protein>
    <submittedName>
        <fullName evidence="3">Uncharacterized protein</fullName>
    </submittedName>
</protein>
<sequence length="346" mass="35823">MRIAHVHGLLMLSAVTLVGAGCQNSSKEAPPAPSAAPAKPSAAAPTAAQTQAAPAAPAPPETKAGDTSHATKKLGKPRAKLAGKTLKVEACGLGEHLGNAHMRKAHVDGNGAAYIFTDDSTARQVVPTETGCGLAAGAVIRGNPMALTADGVVVTTDAPKGDCMTTSFHPSFWKGTFLGNNAYLEDGGKLVVETLGEGGCKVAPFKGEKPGGRIASLAATDQHLLMFAFRGSGNDENAVWRFKHDGTLVDKIGLKGDKTLLGWAENVTPCGDGVCVDSLDSKQVFVFDAKGAHVATHKLADVPGGEKLKRLVDIFEIPGHGVYVLAQMKDGANGRDILRLDGMYTK</sequence>
<evidence type="ECO:0000313" key="4">
    <source>
        <dbReference type="Proteomes" id="UP000440224"/>
    </source>
</evidence>
<feature type="signal peptide" evidence="2">
    <location>
        <begin position="1"/>
        <end position="20"/>
    </location>
</feature>
<organism evidence="3 4">
    <name type="scientific">Polyangium spumosum</name>
    <dbReference type="NCBI Taxonomy" id="889282"/>
    <lineage>
        <taxon>Bacteria</taxon>
        <taxon>Pseudomonadati</taxon>
        <taxon>Myxococcota</taxon>
        <taxon>Polyangia</taxon>
        <taxon>Polyangiales</taxon>
        <taxon>Polyangiaceae</taxon>
        <taxon>Polyangium</taxon>
    </lineage>
</organism>
<keyword evidence="2" id="KW-0732">Signal</keyword>
<dbReference type="PROSITE" id="PS51257">
    <property type="entry name" value="PROKAR_LIPOPROTEIN"/>
    <property type="match status" value="1"/>
</dbReference>
<evidence type="ECO:0000256" key="1">
    <source>
        <dbReference type="SAM" id="MobiDB-lite"/>
    </source>
</evidence>
<dbReference type="AlphaFoldDB" id="A0A6N7Q0X7"/>
<gene>
    <name evidence="3" type="ORF">GF068_30525</name>
</gene>
<dbReference type="RefSeq" id="WP_153823021.1">
    <property type="nucleotide sequence ID" value="NZ_WJIE01000010.1"/>
</dbReference>
<proteinExistence type="predicted"/>
<dbReference type="EMBL" id="WJIE01000010">
    <property type="protein sequence ID" value="MRG96225.1"/>
    <property type="molecule type" value="Genomic_DNA"/>
</dbReference>
<keyword evidence="4" id="KW-1185">Reference proteome</keyword>
<evidence type="ECO:0000256" key="2">
    <source>
        <dbReference type="SAM" id="SignalP"/>
    </source>
</evidence>
<accession>A0A6N7Q0X7</accession>
<feature type="compositionally biased region" description="Basic residues" evidence="1">
    <location>
        <begin position="70"/>
        <end position="79"/>
    </location>
</feature>